<evidence type="ECO:0000313" key="1">
    <source>
        <dbReference type="EMBL" id="NSK13769.1"/>
    </source>
</evidence>
<accession>A0A850HEB4</accession>
<reference evidence="2" key="2">
    <citation type="submission" date="2020-02" db="EMBL/GenBank/DDBJ databases">
        <authorList>
            <person name="Littmann E."/>
            <person name="Sorbara M."/>
        </authorList>
    </citation>
    <scope>NUCLEOTIDE SEQUENCE</scope>
    <source>
        <strain evidence="2">MSK.17.11</strain>
        <strain evidence="1">MSK.17.38</strain>
    </source>
</reference>
<dbReference type="EMBL" id="JAAITX010000001">
    <property type="protein sequence ID" value="NVH57100.1"/>
    <property type="molecule type" value="Genomic_DNA"/>
</dbReference>
<sequence length="99" mass="12330">MDREQWLEEKYQKHKGEWLNQKVAEEYRSRAKKIRNETRENIGEIRKLEQELMEKYDILEIEATNIIWGYHISDYVYKYENIRKYGENLERKRAEEEGE</sequence>
<evidence type="ECO:0000313" key="2">
    <source>
        <dbReference type="EMBL" id="NVH57100.1"/>
    </source>
</evidence>
<dbReference type="Proteomes" id="UP000528555">
    <property type="component" value="Unassembled WGS sequence"/>
</dbReference>
<protein>
    <submittedName>
        <fullName evidence="2">Uncharacterized protein</fullName>
    </submittedName>
</protein>
<organism evidence="2 3">
    <name type="scientific">Dorea phocaeensis</name>
    <dbReference type="NCBI Taxonomy" id="2040291"/>
    <lineage>
        <taxon>Bacteria</taxon>
        <taxon>Bacillati</taxon>
        <taxon>Bacillota</taxon>
        <taxon>Clostridia</taxon>
        <taxon>Lachnospirales</taxon>
        <taxon>Lachnospiraceae</taxon>
        <taxon>Dorea</taxon>
    </lineage>
</organism>
<reference evidence="3 4" key="1">
    <citation type="journal article" date="2020" name="Cell Host Microbe">
        <title>Functional and Genomic Variation between Human-Derived Isolates of Lachnospiraceae Reveals Inter- and Intra-Species Diversity.</title>
        <authorList>
            <person name="Sorbara M.T."/>
            <person name="Littmann E.R."/>
            <person name="Fontana E."/>
            <person name="Moody T.U."/>
            <person name="Kohout C.E."/>
            <person name="Gjonbalaj M."/>
            <person name="Eaton V."/>
            <person name="Seok R."/>
            <person name="Leiner I.M."/>
            <person name="Pamer E.G."/>
        </authorList>
    </citation>
    <scope>NUCLEOTIDE SEQUENCE [LARGE SCALE GENOMIC DNA]</scope>
    <source>
        <strain evidence="2 3">MSK.17.11</strain>
        <strain evidence="1 4">MSK.17.38</strain>
    </source>
</reference>
<dbReference type="RefSeq" id="WP_101694280.1">
    <property type="nucleotide sequence ID" value="NZ_JAAITX010000001.1"/>
</dbReference>
<dbReference type="OrthoDB" id="2067848at2"/>
<keyword evidence="3" id="KW-1185">Reference proteome</keyword>
<evidence type="ECO:0000313" key="3">
    <source>
        <dbReference type="Proteomes" id="UP000528555"/>
    </source>
</evidence>
<dbReference type="AlphaFoldDB" id="A0A850HEB4"/>
<gene>
    <name evidence="2" type="ORF">G5A66_00260</name>
    <name evidence="1" type="ORF">G5A75_02545</name>
</gene>
<proteinExistence type="predicted"/>
<dbReference type="EMBL" id="JAAIUO010000001">
    <property type="protein sequence ID" value="NSK13769.1"/>
    <property type="molecule type" value="Genomic_DNA"/>
</dbReference>
<evidence type="ECO:0000313" key="4">
    <source>
        <dbReference type="Proteomes" id="UP000701680"/>
    </source>
</evidence>
<dbReference type="Proteomes" id="UP000701680">
    <property type="component" value="Unassembled WGS sequence"/>
</dbReference>
<comment type="caution">
    <text evidence="2">The sequence shown here is derived from an EMBL/GenBank/DDBJ whole genome shotgun (WGS) entry which is preliminary data.</text>
</comment>
<name>A0A850HEB4_9FIRM</name>